<proteinExistence type="predicted"/>
<dbReference type="WBParaSite" id="Gr19_v10_g12652.t1">
    <property type="protein sequence ID" value="Gr19_v10_g12652.t1"/>
    <property type="gene ID" value="Gr19_v10_g12652"/>
</dbReference>
<evidence type="ECO:0000313" key="1">
    <source>
        <dbReference type="Proteomes" id="UP000887572"/>
    </source>
</evidence>
<name>A0A914GZ17_GLORO</name>
<keyword evidence="1" id="KW-1185">Reference proteome</keyword>
<evidence type="ECO:0000313" key="2">
    <source>
        <dbReference type="WBParaSite" id="Gr19_v10_g12652.t1"/>
    </source>
</evidence>
<reference evidence="2" key="1">
    <citation type="submission" date="2022-11" db="UniProtKB">
        <authorList>
            <consortium name="WormBaseParasite"/>
        </authorList>
    </citation>
    <scope>IDENTIFICATION</scope>
</reference>
<accession>A0A914GZ17</accession>
<organism evidence="1 2">
    <name type="scientific">Globodera rostochiensis</name>
    <name type="common">Golden nematode worm</name>
    <name type="synonym">Heterodera rostochiensis</name>
    <dbReference type="NCBI Taxonomy" id="31243"/>
    <lineage>
        <taxon>Eukaryota</taxon>
        <taxon>Metazoa</taxon>
        <taxon>Ecdysozoa</taxon>
        <taxon>Nematoda</taxon>
        <taxon>Chromadorea</taxon>
        <taxon>Rhabditida</taxon>
        <taxon>Tylenchina</taxon>
        <taxon>Tylenchomorpha</taxon>
        <taxon>Tylenchoidea</taxon>
        <taxon>Heteroderidae</taxon>
        <taxon>Heteroderinae</taxon>
        <taxon>Globodera</taxon>
    </lineage>
</organism>
<dbReference type="Proteomes" id="UP000887572">
    <property type="component" value="Unplaced"/>
</dbReference>
<protein>
    <submittedName>
        <fullName evidence="2">Uncharacterized protein</fullName>
    </submittedName>
</protein>
<dbReference type="AlphaFoldDB" id="A0A914GZ17"/>
<sequence>MRRHCGWLSAIAPVEPVDATRKEVENMKARFHLKEIPFLRSLRVSILFRSSVSRLYSTRGNFVSRTCRFEVAGDYPPPYNWLSVRQLDL</sequence>